<protein>
    <recommendedName>
        <fullName evidence="9">Copper acquisition factor BIM1-like domain-containing protein</fullName>
    </recommendedName>
</protein>
<dbReference type="PANTHER" id="PTHR34992">
    <property type="entry name" value="HYPHAL ANASTAMOSIS-7 PROTEIN"/>
    <property type="match status" value="1"/>
</dbReference>
<evidence type="ECO:0000256" key="6">
    <source>
        <dbReference type="ARBA" id="ARBA00023180"/>
    </source>
</evidence>
<keyword evidence="4 8" id="KW-0732">Signal</keyword>
<evidence type="ECO:0000259" key="9">
    <source>
        <dbReference type="Pfam" id="PF20238"/>
    </source>
</evidence>
<keyword evidence="7" id="KW-0449">Lipoprotein</keyword>
<comment type="caution">
    <text evidence="10">The sequence shown here is derived from an EMBL/GenBank/DDBJ whole genome shotgun (WGS) entry which is preliminary data.</text>
</comment>
<evidence type="ECO:0000256" key="1">
    <source>
        <dbReference type="ARBA" id="ARBA00004609"/>
    </source>
</evidence>
<evidence type="ECO:0000313" key="10">
    <source>
        <dbReference type="EMBL" id="ODH12848.1"/>
    </source>
</evidence>
<dbReference type="InterPro" id="IPR046936">
    <property type="entry name" value="BIM1-like"/>
</dbReference>
<dbReference type="GO" id="GO:0005886">
    <property type="term" value="C:plasma membrane"/>
    <property type="evidence" value="ECO:0007669"/>
    <property type="project" value="UniProtKB-SubCell"/>
</dbReference>
<dbReference type="AlphaFoldDB" id="A0A1D2J3H0"/>
<dbReference type="VEuPathDB" id="FungiDB:PABG_01178"/>
<evidence type="ECO:0000256" key="7">
    <source>
        <dbReference type="ARBA" id="ARBA00023288"/>
    </source>
</evidence>
<dbReference type="Pfam" id="PF20238">
    <property type="entry name" value="BIM1-like_dom"/>
    <property type="match status" value="1"/>
</dbReference>
<evidence type="ECO:0000256" key="2">
    <source>
        <dbReference type="ARBA" id="ARBA00022475"/>
    </source>
</evidence>
<proteinExistence type="predicted"/>
<dbReference type="GO" id="GO:0098552">
    <property type="term" value="C:side of membrane"/>
    <property type="evidence" value="ECO:0007669"/>
    <property type="project" value="UniProtKB-KW"/>
</dbReference>
<dbReference type="InterPro" id="IPR046530">
    <property type="entry name" value="BIM1-like_dom"/>
</dbReference>
<keyword evidence="5" id="KW-0472">Membrane</keyword>
<keyword evidence="3" id="KW-0336">GPI-anchor</keyword>
<evidence type="ECO:0000256" key="3">
    <source>
        <dbReference type="ARBA" id="ARBA00022622"/>
    </source>
</evidence>
<keyword evidence="6" id="KW-0325">Glycoprotein</keyword>
<dbReference type="PANTHER" id="PTHR34992:SF2">
    <property type="entry name" value="COPPER ACQUISITION FACTOR BIM1-LIKE DOMAIN-CONTAINING PROTEIN"/>
    <property type="match status" value="1"/>
</dbReference>
<evidence type="ECO:0000256" key="4">
    <source>
        <dbReference type="ARBA" id="ARBA00022729"/>
    </source>
</evidence>
<evidence type="ECO:0000256" key="8">
    <source>
        <dbReference type="SAM" id="SignalP"/>
    </source>
</evidence>
<dbReference type="EMBL" id="LZYO01000710">
    <property type="protein sequence ID" value="ODH12848.1"/>
    <property type="molecule type" value="Genomic_DNA"/>
</dbReference>
<keyword evidence="2" id="KW-1003">Cell membrane</keyword>
<reference evidence="10 11" key="1">
    <citation type="submission" date="2016-06" db="EMBL/GenBank/DDBJ databases">
        <authorList>
            <person name="Kjaerup R.B."/>
            <person name="Dalgaard T.S."/>
            <person name="Juul-Madsen H.R."/>
        </authorList>
    </citation>
    <scope>NUCLEOTIDE SEQUENCE [LARGE SCALE GENOMIC DNA]</scope>
    <source>
        <strain evidence="10 11">Pb300</strain>
    </source>
</reference>
<dbReference type="VEuPathDB" id="FungiDB:PADG_04289"/>
<accession>A0A1D2J3H0</accession>
<comment type="subcellular location">
    <subcellularLocation>
        <location evidence="1">Cell membrane</location>
        <topology evidence="1">Lipid-anchor</topology>
        <topology evidence="1">GPI-anchor</topology>
    </subcellularLocation>
</comment>
<dbReference type="CDD" id="cd21176">
    <property type="entry name" value="LPMO_auxiliary-like"/>
    <property type="match status" value="1"/>
</dbReference>
<name>A0A1D2J3H0_PARBR</name>
<organism evidence="10 11">
    <name type="scientific">Paracoccidioides brasiliensis</name>
    <dbReference type="NCBI Taxonomy" id="121759"/>
    <lineage>
        <taxon>Eukaryota</taxon>
        <taxon>Fungi</taxon>
        <taxon>Dikarya</taxon>
        <taxon>Ascomycota</taxon>
        <taxon>Pezizomycotina</taxon>
        <taxon>Eurotiomycetes</taxon>
        <taxon>Eurotiomycetidae</taxon>
        <taxon>Onygenales</taxon>
        <taxon>Ajellomycetaceae</taxon>
        <taxon>Paracoccidioides</taxon>
    </lineage>
</organism>
<evidence type="ECO:0000256" key="5">
    <source>
        <dbReference type="ARBA" id="ARBA00023136"/>
    </source>
</evidence>
<gene>
    <name evidence="10" type="ORF">ACO22_07854</name>
</gene>
<dbReference type="OMA" id="YPCAGVP"/>
<feature type="chain" id="PRO_5008902229" description="Copper acquisition factor BIM1-like domain-containing protein" evidence="8">
    <location>
        <begin position="18"/>
        <end position="204"/>
    </location>
</feature>
<feature type="signal peptide" evidence="8">
    <location>
        <begin position="1"/>
        <end position="17"/>
    </location>
</feature>
<feature type="domain" description="Copper acquisition factor BIM1-like" evidence="9">
    <location>
        <begin position="16"/>
        <end position="157"/>
    </location>
</feature>
<sequence>MTFFVFSLTLLLQLASAHFSVKYPTWRGDSFSTQWNRPCGGVNVTNNRTQWPLDGGSVLFSPSHPWAITYVNLGLGSDDKVIFNISLVSGFNQTGNGTFCFPKIQIPPSLNFAAGTNASLQVIQLSELGSALYNCADITLSKDTRLLSTESCANSSGINWKPLGAATRGPSNTTQKGVGSVPIIDKSVMNMWLGGVVAFWLWNW</sequence>
<dbReference type="Proteomes" id="UP000242814">
    <property type="component" value="Unassembled WGS sequence"/>
</dbReference>
<evidence type="ECO:0000313" key="11">
    <source>
        <dbReference type="Proteomes" id="UP000242814"/>
    </source>
</evidence>